<evidence type="ECO:0000256" key="2">
    <source>
        <dbReference type="SAM" id="Phobius"/>
    </source>
</evidence>
<organism evidence="3 4">
    <name type="scientific">Janthinobacterium lividum</name>
    <dbReference type="NCBI Taxonomy" id="29581"/>
    <lineage>
        <taxon>Bacteria</taxon>
        <taxon>Pseudomonadati</taxon>
        <taxon>Pseudomonadota</taxon>
        <taxon>Betaproteobacteria</taxon>
        <taxon>Burkholderiales</taxon>
        <taxon>Oxalobacteraceae</taxon>
        <taxon>Janthinobacterium</taxon>
    </lineage>
</organism>
<keyword evidence="2" id="KW-0812">Transmembrane</keyword>
<keyword evidence="2" id="KW-1133">Transmembrane helix</keyword>
<feature type="transmembrane region" description="Helical" evidence="2">
    <location>
        <begin position="6"/>
        <end position="29"/>
    </location>
</feature>
<feature type="transmembrane region" description="Helical" evidence="2">
    <location>
        <begin position="109"/>
        <end position="134"/>
    </location>
</feature>
<dbReference type="Proteomes" id="UP000092634">
    <property type="component" value="Unassembled WGS sequence"/>
</dbReference>
<feature type="transmembrane region" description="Helical" evidence="2">
    <location>
        <begin position="146"/>
        <end position="169"/>
    </location>
</feature>
<proteinExistence type="predicted"/>
<feature type="transmembrane region" description="Helical" evidence="2">
    <location>
        <begin position="223"/>
        <end position="243"/>
    </location>
</feature>
<dbReference type="AlphaFoldDB" id="A0A1E8PKW2"/>
<evidence type="ECO:0000256" key="1">
    <source>
        <dbReference type="SAM" id="MobiDB-lite"/>
    </source>
</evidence>
<evidence type="ECO:0000313" key="3">
    <source>
        <dbReference type="EMBL" id="OFJ46948.1"/>
    </source>
</evidence>
<reference evidence="3 4" key="1">
    <citation type="submission" date="2016-10" db="EMBL/GenBank/DDBJ databases">
        <title>Updated version of Genome Assembly of Janthinobacterium lividum ERGS5:01.</title>
        <authorList>
            <person name="Kumar R."/>
            <person name="Acharya V."/>
            <person name="Singh D."/>
        </authorList>
    </citation>
    <scope>NUCLEOTIDE SEQUENCE [LARGE SCALE GENOMIC DNA]</scope>
    <source>
        <strain evidence="3 4">ERGS5:01</strain>
    </source>
</reference>
<protein>
    <submittedName>
        <fullName evidence="3">Uncharacterized protein</fullName>
    </submittedName>
</protein>
<sequence length="507" mass="56158">MKEFIASYPLAAWSIVSVLLAAVAITVLWEKVKWWWFNTWVSFPVVGRIAALSRDANEDSSYPGWFSGERTLCQEYKNFVHVQDEHDFNEKVTYLTKAGDNGRKNTPGWIWLLTVSTVFVEALGFSYVLAGYTIPGASENLQQNGAYGIAFLISVILVAFTHFAGHELYKSGRIKNARREWIEDKRREKLFTGTIPLARDQSQDDGMPSYTQLCNRVGAHPGYVVSIATLVIVLVIAGFATYVRGQVLEKELAHRVSTVSAEIDHNSRAASDSLDMQQVALPDADAVSNNDADKKVAADEAKIDGRGGWATFIILAVVFVFLQLLGVIFGYRWGFAGENSAQAFAAMGGGRYATYSAVREHYRRIADTAQAKLAVLQQRIMANNSNVGTSGQHLSKTFRDYVQEARTADHRDRNHEREHAREEAARAAAKPAPAPVPAPEPVKAVVQADAPQLADILRQLDALGEDKEAKKQLIGALPMQLHAQVLATLKQQKEERKSRDAELEDLL</sequence>
<feature type="transmembrane region" description="Helical" evidence="2">
    <location>
        <begin position="309"/>
        <end position="331"/>
    </location>
</feature>
<accession>A0A1E8PKW2</accession>
<feature type="region of interest" description="Disordered" evidence="1">
    <location>
        <begin position="406"/>
        <end position="439"/>
    </location>
</feature>
<feature type="compositionally biased region" description="Basic and acidic residues" evidence="1">
    <location>
        <begin position="406"/>
        <end position="425"/>
    </location>
</feature>
<comment type="caution">
    <text evidence="3">The sequence shown here is derived from an EMBL/GenBank/DDBJ whole genome shotgun (WGS) entry which is preliminary data.</text>
</comment>
<gene>
    <name evidence="3" type="ORF">BA896_017885</name>
</gene>
<dbReference type="EMBL" id="MAQB02000009">
    <property type="protein sequence ID" value="OFJ46948.1"/>
    <property type="molecule type" value="Genomic_DNA"/>
</dbReference>
<evidence type="ECO:0000313" key="4">
    <source>
        <dbReference type="Proteomes" id="UP000092634"/>
    </source>
</evidence>
<keyword evidence="2" id="KW-0472">Membrane</keyword>
<name>A0A1E8PKW2_9BURK</name>